<feature type="transmembrane region" description="Helical" evidence="1">
    <location>
        <begin position="225"/>
        <end position="246"/>
    </location>
</feature>
<dbReference type="InterPro" id="IPR009574">
    <property type="entry name" value="DUF1189"/>
</dbReference>
<dbReference type="EMBL" id="JBHUEM010000009">
    <property type="protein sequence ID" value="MFD1736566.1"/>
    <property type="molecule type" value="Genomic_DNA"/>
</dbReference>
<keyword evidence="1" id="KW-0472">Membrane</keyword>
<proteinExistence type="predicted"/>
<sequence>MTIFKQYSRSLYSPKDIAKLRFQTIGKTILYVFLLSLLSIIPSSIYSSYELVQVTNDLDEMIEKAIPDFSIQNGELVSSVTEPTTFTHQDLTIVFDPTEQSRIDLSSFNKSIGLFKHEFAYHFGTTTQTIPYDMLESMTINKLTILSFVQSFLAIQPIIIALIILASYILAAGVKFIEISLLALIGLTLVRIVQKQLPYRRLWAMSAYSITLPLTFLTIMELLKITVISSYGVYWLVSIVMLFLALKEIPAKKIK</sequence>
<feature type="transmembrane region" description="Helical" evidence="1">
    <location>
        <begin position="143"/>
        <end position="170"/>
    </location>
</feature>
<protein>
    <submittedName>
        <fullName evidence="2">DUF1189 domain-containing protein</fullName>
    </submittedName>
</protein>
<evidence type="ECO:0000313" key="2">
    <source>
        <dbReference type="EMBL" id="MFD1736566.1"/>
    </source>
</evidence>
<keyword evidence="3" id="KW-1185">Reference proteome</keyword>
<dbReference type="Proteomes" id="UP001597214">
    <property type="component" value="Unassembled WGS sequence"/>
</dbReference>
<keyword evidence="1" id="KW-0812">Transmembrane</keyword>
<dbReference type="RefSeq" id="WP_377927726.1">
    <property type="nucleotide sequence ID" value="NZ_JBHUEM010000009.1"/>
</dbReference>
<gene>
    <name evidence="2" type="ORF">ACFSCX_08305</name>
</gene>
<dbReference type="Pfam" id="PF06691">
    <property type="entry name" value="DUF1189"/>
    <property type="match status" value="1"/>
</dbReference>
<comment type="caution">
    <text evidence="2">The sequence shown here is derived from an EMBL/GenBank/DDBJ whole genome shotgun (WGS) entry which is preliminary data.</text>
</comment>
<organism evidence="2 3">
    <name type="scientific">Bacillus salitolerans</name>
    <dbReference type="NCBI Taxonomy" id="1437434"/>
    <lineage>
        <taxon>Bacteria</taxon>
        <taxon>Bacillati</taxon>
        <taxon>Bacillota</taxon>
        <taxon>Bacilli</taxon>
        <taxon>Bacillales</taxon>
        <taxon>Bacillaceae</taxon>
        <taxon>Bacillus</taxon>
    </lineage>
</organism>
<evidence type="ECO:0000313" key="3">
    <source>
        <dbReference type="Proteomes" id="UP001597214"/>
    </source>
</evidence>
<evidence type="ECO:0000256" key="1">
    <source>
        <dbReference type="SAM" id="Phobius"/>
    </source>
</evidence>
<feature type="transmembrane region" description="Helical" evidence="1">
    <location>
        <begin position="20"/>
        <end position="41"/>
    </location>
</feature>
<reference evidence="3" key="1">
    <citation type="journal article" date="2019" name="Int. J. Syst. Evol. Microbiol.">
        <title>The Global Catalogue of Microorganisms (GCM) 10K type strain sequencing project: providing services to taxonomists for standard genome sequencing and annotation.</title>
        <authorList>
            <consortium name="The Broad Institute Genomics Platform"/>
            <consortium name="The Broad Institute Genome Sequencing Center for Infectious Disease"/>
            <person name="Wu L."/>
            <person name="Ma J."/>
        </authorList>
    </citation>
    <scope>NUCLEOTIDE SEQUENCE [LARGE SCALE GENOMIC DNA]</scope>
    <source>
        <strain evidence="3">CCUG 49339</strain>
    </source>
</reference>
<feature type="transmembrane region" description="Helical" evidence="1">
    <location>
        <begin position="202"/>
        <end position="219"/>
    </location>
</feature>
<keyword evidence="1" id="KW-1133">Transmembrane helix</keyword>
<name>A0ABW4LNX1_9BACI</name>
<accession>A0ABW4LNX1</accession>